<dbReference type="EMBL" id="JAIWYP010000010">
    <property type="protein sequence ID" value="KAH3748200.1"/>
    <property type="molecule type" value="Genomic_DNA"/>
</dbReference>
<accession>A0A9D4DGN1</accession>
<dbReference type="AlphaFoldDB" id="A0A9D4DGN1"/>
<evidence type="ECO:0000313" key="1">
    <source>
        <dbReference type="EMBL" id="KAH3748200.1"/>
    </source>
</evidence>
<keyword evidence="2" id="KW-1185">Reference proteome</keyword>
<sequence>MAGDTADIPKGHTERMCVSLEPARLPEGGNEGLVTAYAANSDKYHFLRKLMCLPYLPSEHFVPAFEKLKLQAEKVCIFLFQHLFIIQQLSVHLNKKKILFLLSKNNQI</sequence>
<organism evidence="1 2">
    <name type="scientific">Dreissena polymorpha</name>
    <name type="common">Zebra mussel</name>
    <name type="synonym">Mytilus polymorpha</name>
    <dbReference type="NCBI Taxonomy" id="45954"/>
    <lineage>
        <taxon>Eukaryota</taxon>
        <taxon>Metazoa</taxon>
        <taxon>Spiralia</taxon>
        <taxon>Lophotrochozoa</taxon>
        <taxon>Mollusca</taxon>
        <taxon>Bivalvia</taxon>
        <taxon>Autobranchia</taxon>
        <taxon>Heteroconchia</taxon>
        <taxon>Euheterodonta</taxon>
        <taxon>Imparidentia</taxon>
        <taxon>Neoheterodontei</taxon>
        <taxon>Myida</taxon>
        <taxon>Dreissenoidea</taxon>
        <taxon>Dreissenidae</taxon>
        <taxon>Dreissena</taxon>
    </lineage>
</organism>
<dbReference type="Proteomes" id="UP000828390">
    <property type="component" value="Unassembled WGS sequence"/>
</dbReference>
<reference evidence="1" key="1">
    <citation type="journal article" date="2019" name="bioRxiv">
        <title>The Genome of the Zebra Mussel, Dreissena polymorpha: A Resource for Invasive Species Research.</title>
        <authorList>
            <person name="McCartney M.A."/>
            <person name="Auch B."/>
            <person name="Kono T."/>
            <person name="Mallez S."/>
            <person name="Zhang Y."/>
            <person name="Obille A."/>
            <person name="Becker A."/>
            <person name="Abrahante J.E."/>
            <person name="Garbe J."/>
            <person name="Badalamenti J.P."/>
            <person name="Herman A."/>
            <person name="Mangelson H."/>
            <person name="Liachko I."/>
            <person name="Sullivan S."/>
            <person name="Sone E.D."/>
            <person name="Koren S."/>
            <person name="Silverstein K.A.T."/>
            <person name="Beckman K.B."/>
            <person name="Gohl D.M."/>
        </authorList>
    </citation>
    <scope>NUCLEOTIDE SEQUENCE</scope>
    <source>
        <strain evidence="1">Duluth1</strain>
        <tissue evidence="1">Whole animal</tissue>
    </source>
</reference>
<proteinExistence type="predicted"/>
<evidence type="ECO:0000313" key="2">
    <source>
        <dbReference type="Proteomes" id="UP000828390"/>
    </source>
</evidence>
<reference evidence="1" key="2">
    <citation type="submission" date="2020-11" db="EMBL/GenBank/DDBJ databases">
        <authorList>
            <person name="McCartney M.A."/>
            <person name="Auch B."/>
            <person name="Kono T."/>
            <person name="Mallez S."/>
            <person name="Becker A."/>
            <person name="Gohl D.M."/>
            <person name="Silverstein K.A.T."/>
            <person name="Koren S."/>
            <person name="Bechman K.B."/>
            <person name="Herman A."/>
            <person name="Abrahante J.E."/>
            <person name="Garbe J."/>
        </authorList>
    </citation>
    <scope>NUCLEOTIDE SEQUENCE</scope>
    <source>
        <strain evidence="1">Duluth1</strain>
        <tissue evidence="1">Whole animal</tissue>
    </source>
</reference>
<protein>
    <submittedName>
        <fullName evidence="1">Uncharacterized protein</fullName>
    </submittedName>
</protein>
<name>A0A9D4DGN1_DREPO</name>
<gene>
    <name evidence="1" type="ORF">DPMN_182638</name>
</gene>
<comment type="caution">
    <text evidence="1">The sequence shown here is derived from an EMBL/GenBank/DDBJ whole genome shotgun (WGS) entry which is preliminary data.</text>
</comment>